<proteinExistence type="predicted"/>
<gene>
    <name evidence="1" type="ORF">J4H92_02585</name>
</gene>
<reference evidence="1" key="1">
    <citation type="submission" date="2021-03" db="EMBL/GenBank/DDBJ databases">
        <title>Leucobacter chromiisoli sp. nov., isolated from chromium-containing soil of chemical plant.</title>
        <authorList>
            <person name="Xu Z."/>
        </authorList>
    </citation>
    <scope>NUCLEOTIDE SEQUENCE</scope>
    <source>
        <strain evidence="1">S27</strain>
    </source>
</reference>
<organism evidence="1 2">
    <name type="scientific">Leucobacter weissii</name>
    <dbReference type="NCBI Taxonomy" id="1983706"/>
    <lineage>
        <taxon>Bacteria</taxon>
        <taxon>Bacillati</taxon>
        <taxon>Actinomycetota</taxon>
        <taxon>Actinomycetes</taxon>
        <taxon>Micrococcales</taxon>
        <taxon>Microbacteriaceae</taxon>
        <taxon>Leucobacter</taxon>
    </lineage>
</organism>
<dbReference type="InterPro" id="IPR011330">
    <property type="entry name" value="Glyco_hydro/deAcase_b/a-brl"/>
</dbReference>
<dbReference type="Proteomes" id="UP000664382">
    <property type="component" value="Unassembled WGS sequence"/>
</dbReference>
<dbReference type="PANTHER" id="PTHR30292">
    <property type="entry name" value="UNCHARACTERIZED PROTEIN YBGL-RELATED"/>
    <property type="match status" value="1"/>
</dbReference>
<dbReference type="AlphaFoldDB" id="A0A939MHI4"/>
<dbReference type="GO" id="GO:0005975">
    <property type="term" value="P:carbohydrate metabolic process"/>
    <property type="evidence" value="ECO:0007669"/>
    <property type="project" value="InterPro"/>
</dbReference>
<name>A0A939MHI4_9MICO</name>
<dbReference type="Gene3D" id="3.20.20.370">
    <property type="entry name" value="Glycoside hydrolase/deacetylase"/>
    <property type="match status" value="1"/>
</dbReference>
<dbReference type="Pfam" id="PF03746">
    <property type="entry name" value="LamB_YcsF"/>
    <property type="match status" value="1"/>
</dbReference>
<dbReference type="EMBL" id="JAGDYM010000004">
    <property type="protein sequence ID" value="MBO1900833.1"/>
    <property type="molecule type" value="Genomic_DNA"/>
</dbReference>
<keyword evidence="2" id="KW-1185">Reference proteome</keyword>
<dbReference type="PANTHER" id="PTHR30292:SF0">
    <property type="entry name" value="5-OXOPROLINASE SUBUNIT A"/>
    <property type="match status" value="1"/>
</dbReference>
<comment type="caution">
    <text evidence="1">The sequence shown here is derived from an EMBL/GenBank/DDBJ whole genome shotgun (WGS) entry which is preliminary data.</text>
</comment>
<evidence type="ECO:0000313" key="1">
    <source>
        <dbReference type="EMBL" id="MBO1900833.1"/>
    </source>
</evidence>
<dbReference type="SUPFAM" id="SSF88713">
    <property type="entry name" value="Glycoside hydrolase/deacetylase"/>
    <property type="match status" value="1"/>
</dbReference>
<accession>A0A939MHI4</accession>
<sequence length="233" mass="24911">MGESIGIHSFGHDQELLDLVDLVNVAGGMHAGDPSAIAETVDAAVSRGVAVGAHPGLPDVAGFGRRAMAITAQEARDLVRYQAGAVQAFVQRAGAELNHIKPHGALFGMLARDDEMMDAVCEVALQFEVPILGLAGTAHERSALRLGVEFVPEFYVDLDYDDDGMVIVNRVGRTRDLEEVETRARRALLDGRTSSVSGTELAVRAESFCVHSDLPNAVEVALRIRAVIEEEAV</sequence>
<protein>
    <submittedName>
        <fullName evidence="1">LamB/YcsF family protein</fullName>
    </submittedName>
</protein>
<dbReference type="InterPro" id="IPR005501">
    <property type="entry name" value="LamB/YcsF/PxpA-like"/>
</dbReference>
<evidence type="ECO:0000313" key="2">
    <source>
        <dbReference type="Proteomes" id="UP000664382"/>
    </source>
</evidence>